<evidence type="ECO:0000313" key="4">
    <source>
        <dbReference type="Proteomes" id="UP000238338"/>
    </source>
</evidence>
<feature type="signal peptide" evidence="1">
    <location>
        <begin position="1"/>
        <end position="29"/>
    </location>
</feature>
<dbReference type="Proteomes" id="UP000238338">
    <property type="component" value="Unassembled WGS sequence"/>
</dbReference>
<dbReference type="EMBL" id="PVEP01000009">
    <property type="protein sequence ID" value="PQV55355.1"/>
    <property type="molecule type" value="Genomic_DNA"/>
</dbReference>
<evidence type="ECO:0000313" key="3">
    <source>
        <dbReference type="EMBL" id="PQV55355.1"/>
    </source>
</evidence>
<name>A0A2S8S3J3_9RHOB</name>
<sequence length="136" mass="14366">MGLLPMKTTYAGFCGAVLALAVSSSAVLAGAEDYRFDLVSTDHSVGSGAILEVRLTDLRTGKPVERAVIYATRMDMAPDGMEMMTTPVTAMPSDVPGNYRFTTDLTMAGGWRFSVAAKVQGEPETVSAEIELQAGP</sequence>
<protein>
    <submittedName>
        <fullName evidence="3">YtkA-like protein</fullName>
    </submittedName>
</protein>
<dbReference type="AlphaFoldDB" id="A0A2S8S3J3"/>
<dbReference type="Pfam" id="PF13115">
    <property type="entry name" value="YtkA"/>
    <property type="match status" value="1"/>
</dbReference>
<gene>
    <name evidence="3" type="ORF">LX70_03316</name>
</gene>
<accession>A0A2S8S3J3</accession>
<dbReference type="InterPro" id="IPR032693">
    <property type="entry name" value="YtkA-like_dom"/>
</dbReference>
<evidence type="ECO:0000259" key="2">
    <source>
        <dbReference type="Pfam" id="PF13115"/>
    </source>
</evidence>
<keyword evidence="1" id="KW-0732">Signal</keyword>
<comment type="caution">
    <text evidence="3">The sequence shown here is derived from an EMBL/GenBank/DDBJ whole genome shotgun (WGS) entry which is preliminary data.</text>
</comment>
<feature type="chain" id="PRO_5015499066" evidence="1">
    <location>
        <begin position="30"/>
        <end position="136"/>
    </location>
</feature>
<organism evidence="3 4">
    <name type="scientific">Albidovulum denitrificans</name>
    <dbReference type="NCBI Taxonomy" id="404881"/>
    <lineage>
        <taxon>Bacteria</taxon>
        <taxon>Pseudomonadati</taxon>
        <taxon>Pseudomonadota</taxon>
        <taxon>Alphaproteobacteria</taxon>
        <taxon>Rhodobacterales</taxon>
        <taxon>Paracoccaceae</taxon>
        <taxon>Albidovulum</taxon>
    </lineage>
</organism>
<keyword evidence="4" id="KW-1185">Reference proteome</keyword>
<feature type="domain" description="YtkA-like" evidence="2">
    <location>
        <begin position="29"/>
        <end position="115"/>
    </location>
</feature>
<evidence type="ECO:0000256" key="1">
    <source>
        <dbReference type="SAM" id="SignalP"/>
    </source>
</evidence>
<proteinExistence type="predicted"/>
<reference evidence="3 4" key="1">
    <citation type="submission" date="2018-02" db="EMBL/GenBank/DDBJ databases">
        <title>Genomic Encyclopedia of Archaeal and Bacterial Type Strains, Phase II (KMG-II): from individual species to whole genera.</title>
        <authorList>
            <person name="Goeker M."/>
        </authorList>
    </citation>
    <scope>NUCLEOTIDE SEQUENCE [LARGE SCALE GENOMIC DNA]</scope>
    <source>
        <strain evidence="3 4">DSM 18921</strain>
    </source>
</reference>